<dbReference type="PANTHER" id="PTHR35201">
    <property type="entry name" value="TERPENE SYNTHASE"/>
    <property type="match status" value="1"/>
</dbReference>
<dbReference type="SFLD" id="SFLDS00005">
    <property type="entry name" value="Isoprenoid_Synthase_Type_I"/>
    <property type="match status" value="1"/>
</dbReference>
<dbReference type="AlphaFoldDB" id="D6TFC6"/>
<dbReference type="Proteomes" id="UP000004508">
    <property type="component" value="Unassembled WGS sequence"/>
</dbReference>
<evidence type="ECO:0000256" key="1">
    <source>
        <dbReference type="RuleBase" id="RU366034"/>
    </source>
</evidence>
<reference evidence="2 3" key="1">
    <citation type="journal article" date="2011" name="Stand. Genomic Sci.">
        <title>Non-contiguous finished genome sequence and contextual data of the filamentous soil bacterium Ktedonobacter racemifer type strain (SOSP1-21).</title>
        <authorList>
            <person name="Chang Y.J."/>
            <person name="Land M."/>
            <person name="Hauser L."/>
            <person name="Chertkov O."/>
            <person name="Del Rio T.G."/>
            <person name="Nolan M."/>
            <person name="Copeland A."/>
            <person name="Tice H."/>
            <person name="Cheng J.F."/>
            <person name="Lucas S."/>
            <person name="Han C."/>
            <person name="Goodwin L."/>
            <person name="Pitluck S."/>
            <person name="Ivanova N."/>
            <person name="Ovchinikova G."/>
            <person name="Pati A."/>
            <person name="Chen A."/>
            <person name="Palaniappan K."/>
            <person name="Mavromatis K."/>
            <person name="Liolios K."/>
            <person name="Brettin T."/>
            <person name="Fiebig A."/>
            <person name="Rohde M."/>
            <person name="Abt B."/>
            <person name="Goker M."/>
            <person name="Detter J.C."/>
            <person name="Woyke T."/>
            <person name="Bristow J."/>
            <person name="Eisen J.A."/>
            <person name="Markowitz V."/>
            <person name="Hugenholtz P."/>
            <person name="Kyrpides N.C."/>
            <person name="Klenk H.P."/>
            <person name="Lapidus A."/>
        </authorList>
    </citation>
    <scope>NUCLEOTIDE SEQUENCE [LARGE SCALE GENOMIC DNA]</scope>
    <source>
        <strain evidence="3">DSM 44963</strain>
    </source>
</reference>
<dbReference type="Gene3D" id="1.10.600.10">
    <property type="entry name" value="Farnesyl Diphosphate Synthase"/>
    <property type="match status" value="1"/>
</dbReference>
<dbReference type="eggNOG" id="COG0664">
    <property type="taxonomic scope" value="Bacteria"/>
</dbReference>
<keyword evidence="1" id="KW-0456">Lyase</keyword>
<keyword evidence="3" id="KW-1185">Reference proteome</keyword>
<evidence type="ECO:0000313" key="3">
    <source>
        <dbReference type="Proteomes" id="UP000004508"/>
    </source>
</evidence>
<dbReference type="InterPro" id="IPR008949">
    <property type="entry name" value="Isoprenoid_synthase_dom_sf"/>
</dbReference>
<name>D6TFC6_KTERA</name>
<dbReference type="InParanoid" id="D6TFC6"/>
<dbReference type="PANTHER" id="PTHR35201:SF4">
    <property type="entry name" value="BETA-PINACENE SYNTHASE-RELATED"/>
    <property type="match status" value="1"/>
</dbReference>
<comment type="caution">
    <text evidence="2">The sequence shown here is derived from an EMBL/GenBank/DDBJ whole genome shotgun (WGS) entry which is preliminary data.</text>
</comment>
<dbReference type="GO" id="GO:0010333">
    <property type="term" value="F:terpene synthase activity"/>
    <property type="evidence" value="ECO:0007669"/>
    <property type="project" value="InterPro"/>
</dbReference>
<dbReference type="OrthoDB" id="2989600at2"/>
<dbReference type="GO" id="GO:0046872">
    <property type="term" value="F:metal ion binding"/>
    <property type="evidence" value="ECO:0007669"/>
    <property type="project" value="UniProtKB-KW"/>
</dbReference>
<accession>D6TFC6</accession>
<dbReference type="SFLD" id="SFLDG01020">
    <property type="entry name" value="Terpene_Cyclase_Like_2"/>
    <property type="match status" value="1"/>
</dbReference>
<comment type="cofactor">
    <cofactor evidence="1">
        <name>Mg(2+)</name>
        <dbReference type="ChEBI" id="CHEBI:18420"/>
    </cofactor>
</comment>
<gene>
    <name evidence="2" type="ORF">Krac_10082</name>
</gene>
<sequence>MEHIHIPPLYCPFEPRVSQHVQIVQDHTQGWVQHFRLLKDETARHFAAARMGWLVARCYPTATVGELLLLADWLTWLFIVDDLFSEGAMSQHPKQMKFIMNEFIVTLYGISEDFKKPLTEALHDLWSRTTQEATASWQARFKRHLVANYFAGTCWEADNRAQGRVPGVDTYIENRQSSSGMLMGIDFIDFVERISFPSTLRLSDDFQAILRMTNNIVCWANDIVSLRKEIEHHDVNNLVLVLQHTYQLPLQDAVNVTSEMIERETKDFLLAEQRLITHFPLFEAQLQSYTAALRALIRGNLDWSLETARYLQKESTAGK</sequence>
<organism evidence="2 3">
    <name type="scientific">Ktedonobacter racemifer DSM 44963</name>
    <dbReference type="NCBI Taxonomy" id="485913"/>
    <lineage>
        <taxon>Bacteria</taxon>
        <taxon>Bacillati</taxon>
        <taxon>Chloroflexota</taxon>
        <taxon>Ktedonobacteria</taxon>
        <taxon>Ktedonobacterales</taxon>
        <taxon>Ktedonobacteraceae</taxon>
        <taxon>Ktedonobacter</taxon>
    </lineage>
</organism>
<evidence type="ECO:0000313" key="2">
    <source>
        <dbReference type="EMBL" id="EFH88606.1"/>
    </source>
</evidence>
<dbReference type="STRING" id="485913.Krac_10082"/>
<proteinExistence type="inferred from homology"/>
<dbReference type="Pfam" id="PF19086">
    <property type="entry name" value="Terpene_syn_C_2"/>
    <property type="match status" value="1"/>
</dbReference>
<keyword evidence="1" id="KW-0460">Magnesium</keyword>
<comment type="similarity">
    <text evidence="1">Belongs to the terpene synthase family.</text>
</comment>
<dbReference type="RefSeq" id="WP_007904708.1">
    <property type="nucleotide sequence ID" value="NZ_ADVG01000001.1"/>
</dbReference>
<dbReference type="SUPFAM" id="SSF48576">
    <property type="entry name" value="Terpenoid synthases"/>
    <property type="match status" value="1"/>
</dbReference>
<dbReference type="EMBL" id="ADVG01000001">
    <property type="protein sequence ID" value="EFH88606.1"/>
    <property type="molecule type" value="Genomic_DNA"/>
</dbReference>
<dbReference type="EC" id="4.2.3.-" evidence="1"/>
<protein>
    <recommendedName>
        <fullName evidence="1">Terpene synthase</fullName>
        <ecNumber evidence="1">4.2.3.-</ecNumber>
    </recommendedName>
</protein>
<dbReference type="InterPro" id="IPR034686">
    <property type="entry name" value="Terpene_cyclase-like_2"/>
</dbReference>
<keyword evidence="1" id="KW-0479">Metal-binding</keyword>